<dbReference type="EMBL" id="AP012057">
    <property type="protein sequence ID" value="BAN03006.1"/>
    <property type="molecule type" value="Genomic_DNA"/>
</dbReference>
<keyword evidence="2 11" id="KW-0547">Nucleotide-binding</keyword>
<feature type="compositionally biased region" description="Low complexity" evidence="12">
    <location>
        <begin position="637"/>
        <end position="646"/>
    </location>
</feature>
<keyword evidence="3 11" id="KW-0378">Hydrolase</keyword>
<dbReference type="InterPro" id="IPR002121">
    <property type="entry name" value="HRDC_dom"/>
</dbReference>
<comment type="catalytic activity">
    <reaction evidence="8">
        <text>Couples ATP hydrolysis with the unwinding of duplex DNA by translocating in the 3'-5' direction.</text>
        <dbReference type="EC" id="5.6.2.4"/>
    </reaction>
</comment>
<feature type="binding site" evidence="11">
    <location>
        <begin position="45"/>
        <end position="52"/>
    </location>
    <ligand>
        <name>ATP</name>
        <dbReference type="ChEBI" id="CHEBI:30616"/>
    </ligand>
</feature>
<dbReference type="InterPro" id="IPR010997">
    <property type="entry name" value="HRDC-like_sf"/>
</dbReference>
<dbReference type="InterPro" id="IPR000212">
    <property type="entry name" value="DNA_helicase_UvrD/REP"/>
</dbReference>
<dbReference type="GO" id="GO:0003677">
    <property type="term" value="F:DNA binding"/>
    <property type="evidence" value="ECO:0007669"/>
    <property type="project" value="UniProtKB-KW"/>
</dbReference>
<evidence type="ECO:0000256" key="6">
    <source>
        <dbReference type="ARBA" id="ARBA00023125"/>
    </source>
</evidence>
<evidence type="ECO:0000256" key="9">
    <source>
        <dbReference type="ARBA" id="ARBA00034808"/>
    </source>
</evidence>
<evidence type="ECO:0000256" key="12">
    <source>
        <dbReference type="SAM" id="MobiDB-lite"/>
    </source>
</evidence>
<keyword evidence="17" id="KW-1185">Reference proteome</keyword>
<dbReference type="PROSITE" id="PS51198">
    <property type="entry name" value="UVRD_HELICASE_ATP_BIND"/>
    <property type="match status" value="1"/>
</dbReference>
<dbReference type="GO" id="GO:0005524">
    <property type="term" value="F:ATP binding"/>
    <property type="evidence" value="ECO:0007669"/>
    <property type="project" value="UniProtKB-UniRule"/>
</dbReference>
<dbReference type="GO" id="GO:0000725">
    <property type="term" value="P:recombinational repair"/>
    <property type="evidence" value="ECO:0007669"/>
    <property type="project" value="TreeGrafter"/>
</dbReference>
<dbReference type="GO" id="GO:0016887">
    <property type="term" value="F:ATP hydrolysis activity"/>
    <property type="evidence" value="ECO:0007669"/>
    <property type="project" value="RHEA"/>
</dbReference>
<organism evidence="16 17">
    <name type="scientific">Ilumatobacter coccineus (strain NBRC 103263 / KCTC 29153 / YM16-304)</name>
    <dbReference type="NCBI Taxonomy" id="1313172"/>
    <lineage>
        <taxon>Bacteria</taxon>
        <taxon>Bacillati</taxon>
        <taxon>Actinomycetota</taxon>
        <taxon>Acidimicrobiia</taxon>
        <taxon>Acidimicrobiales</taxon>
        <taxon>Ilumatobacteraceae</taxon>
        <taxon>Ilumatobacter</taxon>
    </lineage>
</organism>
<dbReference type="SUPFAM" id="SSF47819">
    <property type="entry name" value="HRDC-like"/>
    <property type="match status" value="1"/>
</dbReference>
<evidence type="ECO:0000256" key="4">
    <source>
        <dbReference type="ARBA" id="ARBA00022806"/>
    </source>
</evidence>
<evidence type="ECO:0000259" key="13">
    <source>
        <dbReference type="PROSITE" id="PS50967"/>
    </source>
</evidence>
<evidence type="ECO:0000313" key="16">
    <source>
        <dbReference type="EMBL" id="BAN03006.1"/>
    </source>
</evidence>
<dbReference type="KEGG" id="aym:YM304_26920"/>
<evidence type="ECO:0000313" key="17">
    <source>
        <dbReference type="Proteomes" id="UP000011863"/>
    </source>
</evidence>
<evidence type="ECO:0000256" key="10">
    <source>
        <dbReference type="ARBA" id="ARBA00048988"/>
    </source>
</evidence>
<keyword evidence="7" id="KW-0413">Isomerase</keyword>
<keyword evidence="6" id="KW-0238">DNA-binding</keyword>
<dbReference type="Proteomes" id="UP000011863">
    <property type="component" value="Chromosome"/>
</dbReference>
<evidence type="ECO:0000256" key="1">
    <source>
        <dbReference type="ARBA" id="ARBA00009922"/>
    </source>
</evidence>
<dbReference type="EC" id="5.6.2.4" evidence="9"/>
<protein>
    <recommendedName>
        <fullName evidence="9">DNA 3'-5' helicase</fullName>
        <ecNumber evidence="9">5.6.2.4</ecNumber>
    </recommendedName>
</protein>
<evidence type="ECO:0000256" key="8">
    <source>
        <dbReference type="ARBA" id="ARBA00034617"/>
    </source>
</evidence>
<dbReference type="InterPro" id="IPR014016">
    <property type="entry name" value="UvrD-like_ATP-bd"/>
</dbReference>
<evidence type="ECO:0000259" key="15">
    <source>
        <dbReference type="PROSITE" id="PS51217"/>
    </source>
</evidence>
<evidence type="ECO:0000259" key="14">
    <source>
        <dbReference type="PROSITE" id="PS51198"/>
    </source>
</evidence>
<dbReference type="Gene3D" id="1.10.150.80">
    <property type="entry name" value="HRDC domain"/>
    <property type="match status" value="1"/>
</dbReference>
<dbReference type="InterPro" id="IPR013986">
    <property type="entry name" value="DExx_box_DNA_helicase_dom_sf"/>
</dbReference>
<sequence length="725" mass="78786">MAVIHATAIDHASFDVPITNTCAADLAPDQLAAVTHPGGAARIIAPAGSGKTRVLTERARHVLTNWRLPATAVSLVAFNKRAQEEMRERTPDLPSLHVRTLNAIALAIVNGSAPFAPQSRRWRTIDEPDVRRIIGDLVSFPRRRNSDPVAPWIEALSLVRLGLVSPSDAEARYDGDVDGFAAFWPSYRATLDKRGVVDFDDQIYRALMILLSDPVARRAAQRACRMMLVDEFQDLTPAHLLLIRLLAAPGGAVFGVGDDDQTIYGYNGADPGWLIDFAELFPGAGAHPLEVNYRCPAGVVDLADRLLRHNRRRVDKTIRAHSTDNGGWSIADSVDPVTASADAVRGALASGAAPAEVAVLARVNAVLAPVQVALVGEGIPISGGVGLEFMDRTSVRAVLAWLRLATAAERGRFLPDDLKEALRRPSRSFHPRINDWIAEQGSVVDLFNLAGRLNNERDADRLMEFAADIQKMQQEAKRGVPTSDLVFTLIDEIGLAGSVAGLDASRRGMNRSAQGDDLTAIQHLAALHDDTATFEQWLRGRLAAKRSTDGVVLSTVHRVKGQEWPHVVVHHVDAEQYPHRLADDVEEERRLFHVAITRASRHATIVTGPKPSPFVEELTTEPSPDRVISSHRPEPAPKSAPSKSKANPVDDLDPVAAARFEQLRALRTTLAAGKPAYVVFDNKTLAAIARSAPRSKQELARISGVGPAKLDKYGDDFVALLETLD</sequence>
<keyword evidence="4 11" id="KW-0347">Helicase</keyword>
<evidence type="ECO:0000256" key="5">
    <source>
        <dbReference type="ARBA" id="ARBA00022840"/>
    </source>
</evidence>
<dbReference type="InterPro" id="IPR027417">
    <property type="entry name" value="P-loop_NTPase"/>
</dbReference>
<dbReference type="GO" id="GO:0043138">
    <property type="term" value="F:3'-5' DNA helicase activity"/>
    <property type="evidence" value="ECO:0007669"/>
    <property type="project" value="UniProtKB-EC"/>
</dbReference>
<dbReference type="CDD" id="cd17932">
    <property type="entry name" value="DEXQc_UvrD"/>
    <property type="match status" value="1"/>
</dbReference>
<feature type="domain" description="UvrD-like helicase C-terminal" evidence="15">
    <location>
        <begin position="297"/>
        <end position="561"/>
    </location>
</feature>
<gene>
    <name evidence="16" type="ORF">YM304_26920</name>
</gene>
<accession>A0A6C7EG81</accession>
<name>A0A6C7EG81_ILUCY</name>
<dbReference type="InterPro" id="IPR044876">
    <property type="entry name" value="HRDC_dom_sf"/>
</dbReference>
<dbReference type="PROSITE" id="PS51217">
    <property type="entry name" value="UVRD_HELICASE_CTER"/>
    <property type="match status" value="1"/>
</dbReference>
<dbReference type="Gene3D" id="3.40.50.300">
    <property type="entry name" value="P-loop containing nucleotide triphosphate hydrolases"/>
    <property type="match status" value="2"/>
</dbReference>
<keyword evidence="5 11" id="KW-0067">ATP-binding</keyword>
<dbReference type="SMART" id="SM00341">
    <property type="entry name" value="HRDC"/>
    <property type="match status" value="1"/>
</dbReference>
<dbReference type="Pfam" id="PF00580">
    <property type="entry name" value="UvrD-helicase"/>
    <property type="match status" value="1"/>
</dbReference>
<dbReference type="PANTHER" id="PTHR11070:SF2">
    <property type="entry name" value="ATP-DEPENDENT DNA HELICASE SRS2"/>
    <property type="match status" value="1"/>
</dbReference>
<evidence type="ECO:0000256" key="7">
    <source>
        <dbReference type="ARBA" id="ARBA00023235"/>
    </source>
</evidence>
<evidence type="ECO:0000256" key="11">
    <source>
        <dbReference type="PROSITE-ProRule" id="PRU00560"/>
    </source>
</evidence>
<dbReference type="AlphaFoldDB" id="A0A6C7EG81"/>
<evidence type="ECO:0000256" key="2">
    <source>
        <dbReference type="ARBA" id="ARBA00022741"/>
    </source>
</evidence>
<dbReference type="InterPro" id="IPR014017">
    <property type="entry name" value="DNA_helicase_UvrD-like_C"/>
</dbReference>
<feature type="region of interest" description="Disordered" evidence="12">
    <location>
        <begin position="607"/>
        <end position="649"/>
    </location>
</feature>
<dbReference type="Pfam" id="PF00570">
    <property type="entry name" value="HRDC"/>
    <property type="match status" value="1"/>
</dbReference>
<dbReference type="SUPFAM" id="SSF52540">
    <property type="entry name" value="P-loop containing nucleoside triphosphate hydrolases"/>
    <property type="match status" value="1"/>
</dbReference>
<comment type="similarity">
    <text evidence="1">Belongs to the helicase family. UvrD subfamily.</text>
</comment>
<dbReference type="Gene3D" id="1.10.486.10">
    <property type="entry name" value="PCRA, domain 4"/>
    <property type="match status" value="1"/>
</dbReference>
<reference evidence="16 17" key="1">
    <citation type="journal article" date="2013" name="Int. J. Syst. Evol. Microbiol.">
        <title>Ilumatobacter nonamiense sp. nov. and Ilumatobacter coccineum sp. nov., isolated from seashore sand.</title>
        <authorList>
            <person name="Matsumoto A."/>
            <person name="Kasai H."/>
            <person name="Matsuo Y."/>
            <person name="Shizuri Y."/>
            <person name="Ichikawa N."/>
            <person name="Fujita N."/>
            <person name="Omura S."/>
            <person name="Takahashi Y."/>
        </authorList>
    </citation>
    <scope>NUCLEOTIDE SEQUENCE [LARGE SCALE GENOMIC DNA]</scope>
    <source>
        <strain evidence="17">NBRC 103263 / KCTC 29153 / YM16-304</strain>
    </source>
</reference>
<comment type="catalytic activity">
    <reaction evidence="10">
        <text>ATP + H2O = ADP + phosphate + H(+)</text>
        <dbReference type="Rhea" id="RHEA:13065"/>
        <dbReference type="ChEBI" id="CHEBI:15377"/>
        <dbReference type="ChEBI" id="CHEBI:15378"/>
        <dbReference type="ChEBI" id="CHEBI:30616"/>
        <dbReference type="ChEBI" id="CHEBI:43474"/>
        <dbReference type="ChEBI" id="CHEBI:456216"/>
        <dbReference type="EC" id="5.6.2.4"/>
    </reaction>
</comment>
<evidence type="ECO:0000256" key="3">
    <source>
        <dbReference type="ARBA" id="ARBA00022801"/>
    </source>
</evidence>
<dbReference type="Gene3D" id="1.10.10.160">
    <property type="match status" value="1"/>
</dbReference>
<proteinExistence type="inferred from homology"/>
<dbReference type="Pfam" id="PF13361">
    <property type="entry name" value="UvrD_C"/>
    <property type="match status" value="1"/>
</dbReference>
<feature type="domain" description="UvrD-like helicase ATP-binding" evidence="14">
    <location>
        <begin position="24"/>
        <end position="296"/>
    </location>
</feature>
<dbReference type="PANTHER" id="PTHR11070">
    <property type="entry name" value="UVRD / RECB / PCRA DNA HELICASE FAMILY MEMBER"/>
    <property type="match status" value="1"/>
</dbReference>
<feature type="domain" description="HRDC" evidence="13">
    <location>
        <begin position="650"/>
        <end position="725"/>
    </location>
</feature>
<dbReference type="PROSITE" id="PS50967">
    <property type="entry name" value="HRDC"/>
    <property type="match status" value="1"/>
</dbReference>